<evidence type="ECO:0000313" key="3">
    <source>
        <dbReference type="Proteomes" id="UP000092698"/>
    </source>
</evidence>
<evidence type="ECO:0000256" key="1">
    <source>
        <dbReference type="SAM" id="Phobius"/>
    </source>
</evidence>
<organism evidence="2 3">
    <name type="scientific">Paraurantiacibacter namhicola</name>
    <dbReference type="NCBI Taxonomy" id="645517"/>
    <lineage>
        <taxon>Bacteria</taxon>
        <taxon>Pseudomonadati</taxon>
        <taxon>Pseudomonadota</taxon>
        <taxon>Alphaproteobacteria</taxon>
        <taxon>Sphingomonadales</taxon>
        <taxon>Erythrobacteraceae</taxon>
        <taxon>Paraurantiacibacter</taxon>
    </lineage>
</organism>
<proteinExistence type="predicted"/>
<dbReference type="InterPro" id="IPR009935">
    <property type="entry name" value="DUF1467"/>
</dbReference>
<dbReference type="Proteomes" id="UP000092698">
    <property type="component" value="Chromosome"/>
</dbReference>
<name>A0A1C7D9E2_9SPHN</name>
<gene>
    <name evidence="2" type="ORF">A6F65_01789</name>
</gene>
<sequence length="94" mass="10300">MPMEWTSIVAIYTLFWVVCAFILLPVGIRTADETGAEKVPGQADSAPTNFQPRKVVIRATVLAALLCGLYVANYAQGWVTVEDINFFPLPEDPA</sequence>
<dbReference type="EMBL" id="CP016545">
    <property type="protein sequence ID" value="ANU08084.1"/>
    <property type="molecule type" value="Genomic_DNA"/>
</dbReference>
<reference evidence="2 3" key="1">
    <citation type="submission" date="2016-07" db="EMBL/GenBank/DDBJ databases">
        <title>Complete genome sequence of Altererythrobacter namhicola JCM 16345T, containing esterase-encoding genes.</title>
        <authorList>
            <person name="Cheng H."/>
            <person name="Wu Y.-H."/>
            <person name="Jian S.-L."/>
            <person name="Huo Y.-Y."/>
            <person name="Wang C.-S."/>
            <person name="Xu X.-W."/>
        </authorList>
    </citation>
    <scope>NUCLEOTIDE SEQUENCE [LARGE SCALE GENOMIC DNA]</scope>
    <source>
        <strain evidence="2 3">JCM 16345</strain>
    </source>
</reference>
<keyword evidence="3" id="KW-1185">Reference proteome</keyword>
<keyword evidence="1" id="KW-1133">Transmembrane helix</keyword>
<feature type="transmembrane region" description="Helical" evidence="1">
    <location>
        <begin position="6"/>
        <end position="28"/>
    </location>
</feature>
<accession>A0A1C7D9E2</accession>
<dbReference type="STRING" id="645517.A6F65_01789"/>
<keyword evidence="1" id="KW-0812">Transmembrane</keyword>
<evidence type="ECO:0000313" key="2">
    <source>
        <dbReference type="EMBL" id="ANU08084.1"/>
    </source>
</evidence>
<protein>
    <submittedName>
        <fullName evidence="2">Uncharacterized protein</fullName>
    </submittedName>
</protein>
<dbReference type="KEGG" id="anh:A6F65_01789"/>
<dbReference type="AlphaFoldDB" id="A0A1C7D9E2"/>
<keyword evidence="1" id="KW-0472">Membrane</keyword>
<dbReference type="Pfam" id="PF07330">
    <property type="entry name" value="DUF1467"/>
    <property type="match status" value="1"/>
</dbReference>
<feature type="transmembrane region" description="Helical" evidence="1">
    <location>
        <begin position="55"/>
        <end position="75"/>
    </location>
</feature>